<sequence>MSRLPKIVLDAVSVVPVVEFVFKSVKGLYNNLETFKRYIGEAKRVQRELEVQEAIFKNEWRILKTFFSPNDDNNVLNTTNDASRRKLHKFQLDQRLREALGENYNACEKAIGVIGEDLHELGAELQEIHLLTAHQENERPSDTVRRLREVQGRLKITFGGKKWSKSIEKLRRSIANLSTLRAQLERLGEPARPKVPVEGKASRRYLMERRGSVTVQRASRA</sequence>
<proteinExistence type="predicted"/>
<gene>
    <name evidence="1" type="ORF">EDB81DRAFT_912204</name>
</gene>
<accession>A0A9P9IM26</accession>
<name>A0A9P9IM26_9HYPO</name>
<reference evidence="1" key="1">
    <citation type="journal article" date="2021" name="Nat. Commun.">
        <title>Genetic determinants of endophytism in the Arabidopsis root mycobiome.</title>
        <authorList>
            <person name="Mesny F."/>
            <person name="Miyauchi S."/>
            <person name="Thiergart T."/>
            <person name="Pickel B."/>
            <person name="Atanasova L."/>
            <person name="Karlsson M."/>
            <person name="Huettel B."/>
            <person name="Barry K.W."/>
            <person name="Haridas S."/>
            <person name="Chen C."/>
            <person name="Bauer D."/>
            <person name="Andreopoulos W."/>
            <person name="Pangilinan J."/>
            <person name="LaButti K."/>
            <person name="Riley R."/>
            <person name="Lipzen A."/>
            <person name="Clum A."/>
            <person name="Drula E."/>
            <person name="Henrissat B."/>
            <person name="Kohler A."/>
            <person name="Grigoriev I.V."/>
            <person name="Martin F.M."/>
            <person name="Hacquard S."/>
        </authorList>
    </citation>
    <scope>NUCLEOTIDE SEQUENCE</scope>
    <source>
        <strain evidence="1">MPI-CAGE-AT-0147</strain>
    </source>
</reference>
<evidence type="ECO:0000313" key="1">
    <source>
        <dbReference type="EMBL" id="KAH7124219.1"/>
    </source>
</evidence>
<protein>
    <submittedName>
        <fullName evidence="1">Uncharacterized protein</fullName>
    </submittedName>
</protein>
<comment type="caution">
    <text evidence="1">The sequence shown here is derived from an EMBL/GenBank/DDBJ whole genome shotgun (WGS) entry which is preliminary data.</text>
</comment>
<dbReference type="AlphaFoldDB" id="A0A9P9IM26"/>
<evidence type="ECO:0000313" key="2">
    <source>
        <dbReference type="Proteomes" id="UP000738349"/>
    </source>
</evidence>
<dbReference type="EMBL" id="JAGMUV010000022">
    <property type="protein sequence ID" value="KAH7124219.1"/>
    <property type="molecule type" value="Genomic_DNA"/>
</dbReference>
<dbReference type="OrthoDB" id="5331891at2759"/>
<keyword evidence="2" id="KW-1185">Reference proteome</keyword>
<dbReference type="Proteomes" id="UP000738349">
    <property type="component" value="Unassembled WGS sequence"/>
</dbReference>
<organism evidence="1 2">
    <name type="scientific">Dactylonectria macrodidyma</name>
    <dbReference type="NCBI Taxonomy" id="307937"/>
    <lineage>
        <taxon>Eukaryota</taxon>
        <taxon>Fungi</taxon>
        <taxon>Dikarya</taxon>
        <taxon>Ascomycota</taxon>
        <taxon>Pezizomycotina</taxon>
        <taxon>Sordariomycetes</taxon>
        <taxon>Hypocreomycetidae</taxon>
        <taxon>Hypocreales</taxon>
        <taxon>Nectriaceae</taxon>
        <taxon>Dactylonectria</taxon>
    </lineage>
</organism>